<sequence>MPRTPIDYRYDPLGRLISVAGSQRFYNKARLATEIQGAVQHSVFQQGDQLLAERRLEAATGHSTLLATDLQRSVLQRVSTTGQQSLAYNVYGHRPSESGLSSLLGFNGERADSMTGHYLLGNGYRAFNPVLMRFNSPDSWSPFGRGGINSYGYAGGDSVNRVDPSGHFWRAFGRAFKSWIFKNGQKSSLSHAAYKRGSMSADYENLKELRLLSEDAYTALQQDTEGKFTTLVVMAHGALTKSDGGHKMALLKSGNGFMTAHEVARSLTDRGYLEGVREIHLAMCYSGNFAEKSFASIVAKETNLMTKGYLGEVYGMAPEKILASIEKHPDYTVMGEFRTQRVVRDRAALIREGHPSYLFNPVRFSP</sequence>
<dbReference type="InterPro" id="IPR022385">
    <property type="entry name" value="Rhs_assc_core"/>
</dbReference>
<dbReference type="STRING" id="1563157.AQS70_16210"/>
<dbReference type="EMBL" id="LLWH01000215">
    <property type="protein sequence ID" value="KQB51959.1"/>
    <property type="molecule type" value="Genomic_DNA"/>
</dbReference>
<proteinExistence type="predicted"/>
<evidence type="ECO:0008006" key="3">
    <source>
        <dbReference type="Google" id="ProtNLM"/>
    </source>
</evidence>
<dbReference type="NCBIfam" id="TIGR03696">
    <property type="entry name" value="Rhs_assc_core"/>
    <property type="match status" value="1"/>
</dbReference>
<comment type="caution">
    <text evidence="1">The sequence shown here is derived from an EMBL/GenBank/DDBJ whole genome shotgun (WGS) entry which is preliminary data.</text>
</comment>
<dbReference type="AlphaFoldDB" id="A0A0Q0SKK0"/>
<dbReference type="SUPFAM" id="SSF56399">
    <property type="entry name" value="ADP-ribosylation"/>
    <property type="match status" value="1"/>
</dbReference>
<organism evidence="1 2">
    <name type="scientific">Pseudomonas endophytica</name>
    <dbReference type="NCBI Taxonomy" id="1563157"/>
    <lineage>
        <taxon>Bacteria</taxon>
        <taxon>Pseudomonadati</taxon>
        <taxon>Pseudomonadota</taxon>
        <taxon>Gammaproteobacteria</taxon>
        <taxon>Pseudomonadales</taxon>
        <taxon>Pseudomonadaceae</taxon>
        <taxon>Pseudomonas</taxon>
    </lineage>
</organism>
<evidence type="ECO:0000313" key="2">
    <source>
        <dbReference type="Proteomes" id="UP000050342"/>
    </source>
</evidence>
<protein>
    <recommendedName>
        <fullName evidence="3">RHS repeat-associated core domain-containing protein</fullName>
    </recommendedName>
</protein>
<dbReference type="Proteomes" id="UP000050342">
    <property type="component" value="Unassembled WGS sequence"/>
</dbReference>
<dbReference type="Gene3D" id="2.180.10.10">
    <property type="entry name" value="RHS repeat-associated core"/>
    <property type="match status" value="1"/>
</dbReference>
<evidence type="ECO:0000313" key="1">
    <source>
        <dbReference type="EMBL" id="KQB51959.1"/>
    </source>
</evidence>
<keyword evidence="2" id="KW-1185">Reference proteome</keyword>
<dbReference type="RefSeq" id="WP_055104543.1">
    <property type="nucleotide sequence ID" value="NZ_LLWH01000215.1"/>
</dbReference>
<name>A0A0Q0SKK0_9PSED</name>
<gene>
    <name evidence="1" type="ORF">AQS70_16210</name>
</gene>
<dbReference type="OrthoDB" id="6871516at2"/>
<accession>A0A0Q0SKK0</accession>
<reference evidence="1 2" key="1">
    <citation type="submission" date="2015-10" db="EMBL/GenBank/DDBJ databases">
        <title>Pseudomonas helleri sp. nov. and Pseudomonas weihenstephanensis sp. nov., isolated from raw cows milk.</title>
        <authorList>
            <person name="Von Neubeck M."/>
            <person name="Huptas C."/>
            <person name="Wenning M."/>
            <person name="Scherer S."/>
        </authorList>
    </citation>
    <scope>NUCLEOTIDE SEQUENCE [LARGE SCALE GENOMIC DNA]</scope>
    <source>
        <strain evidence="1 2">BSTT44</strain>
    </source>
</reference>